<accession>A0A1J9QGT1</accession>
<evidence type="ECO:0000313" key="2">
    <source>
        <dbReference type="EMBL" id="OJD19403.1"/>
    </source>
</evidence>
<feature type="compositionally biased region" description="Low complexity" evidence="1">
    <location>
        <begin position="52"/>
        <end position="73"/>
    </location>
</feature>
<dbReference type="VEuPathDB" id="FungiDB:AJ78_00673"/>
<dbReference type="EMBL" id="LGRN01000011">
    <property type="protein sequence ID" value="OJD19403.1"/>
    <property type="molecule type" value="Genomic_DNA"/>
</dbReference>
<dbReference type="AlphaFoldDB" id="A0A1J9QGT1"/>
<evidence type="ECO:0000256" key="1">
    <source>
        <dbReference type="SAM" id="MobiDB-lite"/>
    </source>
</evidence>
<evidence type="ECO:0000313" key="3">
    <source>
        <dbReference type="Proteomes" id="UP000182235"/>
    </source>
</evidence>
<comment type="caution">
    <text evidence="2">The sequence shown here is derived from an EMBL/GenBank/DDBJ whole genome shotgun (WGS) entry which is preliminary data.</text>
</comment>
<dbReference type="Proteomes" id="UP000182235">
    <property type="component" value="Unassembled WGS sequence"/>
</dbReference>
<dbReference type="OrthoDB" id="3921745at2759"/>
<feature type="compositionally biased region" description="Polar residues" evidence="1">
    <location>
        <begin position="33"/>
        <end position="43"/>
    </location>
</feature>
<proteinExistence type="predicted"/>
<feature type="compositionally biased region" description="Gly residues" evidence="1">
    <location>
        <begin position="212"/>
        <end position="223"/>
    </location>
</feature>
<protein>
    <submittedName>
        <fullName evidence="2">Uncharacterized protein</fullName>
    </submittedName>
</protein>
<organism evidence="2 3">
    <name type="scientific">Emergomyces pasteurianus Ep9510</name>
    <dbReference type="NCBI Taxonomy" id="1447872"/>
    <lineage>
        <taxon>Eukaryota</taxon>
        <taxon>Fungi</taxon>
        <taxon>Dikarya</taxon>
        <taxon>Ascomycota</taxon>
        <taxon>Pezizomycotina</taxon>
        <taxon>Eurotiomycetes</taxon>
        <taxon>Eurotiomycetidae</taxon>
        <taxon>Onygenales</taxon>
        <taxon>Ajellomycetaceae</taxon>
        <taxon>Emergomyces</taxon>
    </lineage>
</organism>
<reference evidence="2 3" key="1">
    <citation type="submission" date="2015-07" db="EMBL/GenBank/DDBJ databases">
        <title>Emmonsia species relationships and genome sequence.</title>
        <authorList>
            <consortium name="The Broad Institute Genomics Platform"/>
            <person name="Cuomo C.A."/>
            <person name="Munoz J.F."/>
            <person name="Imamovic A."/>
            <person name="Priest M.E."/>
            <person name="Young S."/>
            <person name="Clay O.K."/>
            <person name="McEwen J.G."/>
        </authorList>
    </citation>
    <scope>NUCLEOTIDE SEQUENCE [LARGE SCALE GENOMIC DNA]</scope>
    <source>
        <strain evidence="2 3">UAMH 9510</strain>
    </source>
</reference>
<sequence length="269" mass="31106">MEYSQRGSPYPTQPPNDSQPSRISIGALLNPPRQASDSSSIRPTSPRPYDSYHYYHQQQQHQQQQQQQQQQHYSDLPYRQSHYHSTHNITNGKSVEGQTAAYSDHRGQRSSSANSSPGLYPRERFPSVSSGSSAIVERRRAPRPKYDEEEMYFIWYHRVDLRQEWKEVRESFNAQFPNRQRRGFQGIQCKYYRFIKEKNCPTLREQRRRRSGGNGGGSGGSGENGSENMSSGSDGNSRSDFNEDLPQYGVIKWTGVRFPWMKEWSGAQP</sequence>
<feature type="region of interest" description="Disordered" evidence="1">
    <location>
        <begin position="202"/>
        <end position="243"/>
    </location>
</feature>
<keyword evidence="3" id="KW-1185">Reference proteome</keyword>
<gene>
    <name evidence="2" type="ORF">AJ78_00673</name>
</gene>
<name>A0A1J9QGT1_9EURO</name>
<feature type="compositionally biased region" description="Low complexity" evidence="1">
    <location>
        <begin position="224"/>
        <end position="236"/>
    </location>
</feature>
<feature type="region of interest" description="Disordered" evidence="1">
    <location>
        <begin position="1"/>
        <end position="74"/>
    </location>
</feature>
<feature type="region of interest" description="Disordered" evidence="1">
    <location>
        <begin position="99"/>
        <end position="140"/>
    </location>
</feature>
<dbReference type="STRING" id="1447872.A0A1J9QGT1"/>